<keyword evidence="2" id="KW-1185">Reference proteome</keyword>
<evidence type="ECO:0000313" key="1">
    <source>
        <dbReference type="EMBL" id="KAB2110928.1"/>
    </source>
</evidence>
<sequence length="629" mass="70388">MAKIKDFQPSLRKGVRQKDGNNKRDSQGDATVARGMSTSRNSRSESSLNNDTSSEADKDVLQEYDNDEADIGMGGAEEMFDEESLEESQEERERVNQIRGQGKDQADRNMSIDGEETAPTDIDDDSADPSDVSKKGLLDEIYANWKIHKLEDILRDGTRRTWLSGTTNIDDHEWNKETLHGFRKLSSLTKNNREGAKADIARRLQWRKHRANNEGTGKDRDVKEPRLRADLKAICADLKEKRKAEDDDEGDEELTGPKKKKPKTKGSSSKDDENDVDSSLDDFLIGTEIQNREDRDVALIRICENLGTTSLLEFLPAGLRPIGVNSDGDLDWRIVGQMLDFSNAVRTEAQRNMLRQELVDQVAERTGLDSDMVCADIALAGGQYYREVRHAEKDNRRNASQAEPPTPNRTLRSHARPNPPPAAGQSAETTQELPMTPASGSHTSSSRQSQSRFLAPIQKQGATDQTRPATKARSKSGSTSHQQPTQRTQQQGLTSFTSDLPKQPRHQTAQQAFSQAPIQMVDELLPQPLPTISDSDAARRLREVSTERQQLTESRAAGRVSEARARLAQLRDEHATLRKEACRRDTERLETIVQLATELAMRNEGQRESDRMGKSRDAGQAEKNRNSRG</sequence>
<evidence type="ECO:0000313" key="2">
    <source>
        <dbReference type="Proteomes" id="UP000293547"/>
    </source>
</evidence>
<organism evidence="1 2">
    <name type="scientific">Alternaria gaisen</name>
    <dbReference type="NCBI Taxonomy" id="167740"/>
    <lineage>
        <taxon>Eukaryota</taxon>
        <taxon>Fungi</taxon>
        <taxon>Dikarya</taxon>
        <taxon>Ascomycota</taxon>
        <taxon>Pezizomycotina</taxon>
        <taxon>Dothideomycetes</taxon>
        <taxon>Pleosporomycetidae</taxon>
        <taxon>Pleosporales</taxon>
        <taxon>Pleosporineae</taxon>
        <taxon>Pleosporaceae</taxon>
        <taxon>Alternaria</taxon>
        <taxon>Alternaria sect. Alternaria</taxon>
    </lineage>
</organism>
<gene>
    <name evidence="1" type="ORF">AG0111_0g2113</name>
</gene>
<proteinExistence type="predicted"/>
<dbReference type="EMBL" id="PDWZ02000001">
    <property type="protein sequence ID" value="KAB2110928.1"/>
    <property type="molecule type" value="Genomic_DNA"/>
</dbReference>
<accession>A0ACB6G2K8</accession>
<protein>
    <submittedName>
        <fullName evidence="1">Uncharacterized protein</fullName>
    </submittedName>
</protein>
<comment type="caution">
    <text evidence="1">The sequence shown here is derived from an EMBL/GenBank/DDBJ whole genome shotgun (WGS) entry which is preliminary data.</text>
</comment>
<reference evidence="1 2" key="1">
    <citation type="journal article" date="2019" name="bioRxiv">
        <title>Genomics, evolutionary history and diagnostics of the Alternaria alternata species group including apple and Asian pear pathotypes.</title>
        <authorList>
            <person name="Armitage A.D."/>
            <person name="Cockerton H.M."/>
            <person name="Sreenivasaprasad S."/>
            <person name="Woodhall J.W."/>
            <person name="Lane C.R."/>
            <person name="Harrison R.J."/>
            <person name="Clarkson J.P."/>
        </authorList>
    </citation>
    <scope>NUCLEOTIDE SEQUENCE [LARGE SCALE GENOMIC DNA]</scope>
    <source>
        <strain evidence="1 2">FERA 650</strain>
    </source>
</reference>
<name>A0ACB6G2K8_9PLEO</name>
<dbReference type="Proteomes" id="UP000293547">
    <property type="component" value="Unassembled WGS sequence"/>
</dbReference>